<organism evidence="1 2">
    <name type="scientific">Chelonobacter oris</name>
    <dbReference type="NCBI Taxonomy" id="505317"/>
    <lineage>
        <taxon>Bacteria</taxon>
        <taxon>Pseudomonadati</taxon>
        <taxon>Pseudomonadota</taxon>
        <taxon>Gammaproteobacteria</taxon>
        <taxon>Pasteurellales</taxon>
        <taxon>Pasteurellaceae</taxon>
        <taxon>Chelonobacter</taxon>
    </lineage>
</organism>
<dbReference type="Proteomes" id="UP000030380">
    <property type="component" value="Unassembled WGS sequence"/>
</dbReference>
<protein>
    <submittedName>
        <fullName evidence="1">Uncharacterized protein</fullName>
    </submittedName>
</protein>
<sequence>MLSNYGLSPAQAVKLFFHQIAKTGAVPLSFDYDKKIPNYEKSAVTMRAIAVARNGKLAQIDDFNHFPTEIAQ</sequence>
<dbReference type="AlphaFoldDB" id="A0A0A3ASA9"/>
<dbReference type="RefSeq" id="WP_034614013.1">
    <property type="nucleotide sequence ID" value="NZ_JSUM01000006.1"/>
</dbReference>
<accession>A0A0A3ASA9</accession>
<comment type="caution">
    <text evidence="1">The sequence shown here is derived from an EMBL/GenBank/DDBJ whole genome shotgun (WGS) entry which is preliminary data.</text>
</comment>
<dbReference type="EMBL" id="JSUM01000006">
    <property type="protein sequence ID" value="KGQ70637.1"/>
    <property type="molecule type" value="Genomic_DNA"/>
</dbReference>
<dbReference type="OrthoDB" id="8613542at2"/>
<evidence type="ECO:0000313" key="1">
    <source>
        <dbReference type="EMBL" id="KGQ70637.1"/>
    </source>
</evidence>
<dbReference type="Pfam" id="PF04221">
    <property type="entry name" value="RelB"/>
    <property type="match status" value="1"/>
</dbReference>
<dbReference type="InterPro" id="IPR007337">
    <property type="entry name" value="RelB/DinJ"/>
</dbReference>
<dbReference type="GO" id="GO:0006355">
    <property type="term" value="P:regulation of DNA-templated transcription"/>
    <property type="evidence" value="ECO:0007669"/>
    <property type="project" value="InterPro"/>
</dbReference>
<reference evidence="1 2" key="1">
    <citation type="submission" date="2014-11" db="EMBL/GenBank/DDBJ databases">
        <title>Draft genome sequence of Chelonobacter oris 1662T, associated with respiratory disease in Hermann's Tortoises.</title>
        <authorList>
            <person name="Kudirkiene E."/>
            <person name="Hansen M.J."/>
            <person name="Bojesen A.M."/>
        </authorList>
    </citation>
    <scope>NUCLEOTIDE SEQUENCE [LARGE SCALE GENOMIC DNA]</scope>
    <source>
        <strain evidence="1 2">1662</strain>
    </source>
</reference>
<gene>
    <name evidence="1" type="ORF">OA57_04455</name>
</gene>
<dbReference type="Gene3D" id="1.10.1220.10">
    <property type="entry name" value="Met repressor-like"/>
    <property type="match status" value="1"/>
</dbReference>
<keyword evidence="2" id="KW-1185">Reference proteome</keyword>
<proteinExistence type="predicted"/>
<evidence type="ECO:0000313" key="2">
    <source>
        <dbReference type="Proteomes" id="UP000030380"/>
    </source>
</evidence>
<dbReference type="InterPro" id="IPR013321">
    <property type="entry name" value="Arc_rbn_hlx_hlx"/>
</dbReference>
<name>A0A0A3ASA9_9PAST</name>
<dbReference type="STRING" id="505317.OA57_04455"/>